<evidence type="ECO:0000256" key="5">
    <source>
        <dbReference type="ARBA" id="ARBA00023136"/>
    </source>
</evidence>
<dbReference type="PANTHER" id="PTHR43646:SF2">
    <property type="entry name" value="GLYCOSYLTRANSFERASE 2-LIKE DOMAIN-CONTAINING PROTEIN"/>
    <property type="match status" value="1"/>
</dbReference>
<protein>
    <submittedName>
        <fullName evidence="7">Glycosyltransferase</fullName>
    </submittedName>
</protein>
<dbReference type="Gene3D" id="3.90.550.10">
    <property type="entry name" value="Spore Coat Polysaccharide Biosynthesis Protein SpsA, Chain A"/>
    <property type="match status" value="1"/>
</dbReference>
<name>A0A7C9IVD9_9BACT</name>
<dbReference type="GO" id="GO:0005886">
    <property type="term" value="C:plasma membrane"/>
    <property type="evidence" value="ECO:0007669"/>
    <property type="project" value="UniProtKB-SubCell"/>
</dbReference>
<dbReference type="EMBL" id="WVUD01000005">
    <property type="protein sequence ID" value="MYL82522.1"/>
    <property type="molecule type" value="Genomic_DNA"/>
</dbReference>
<dbReference type="SUPFAM" id="SSF53448">
    <property type="entry name" value="Nucleotide-diphospho-sugar transferases"/>
    <property type="match status" value="1"/>
</dbReference>
<dbReference type="GO" id="GO:0016757">
    <property type="term" value="F:glycosyltransferase activity"/>
    <property type="evidence" value="ECO:0007669"/>
    <property type="project" value="UniProtKB-KW"/>
</dbReference>
<dbReference type="Pfam" id="PF00535">
    <property type="entry name" value="Glycos_transf_2"/>
    <property type="match status" value="1"/>
</dbReference>
<accession>A0A7C9IVD9</accession>
<evidence type="ECO:0000313" key="7">
    <source>
        <dbReference type="EMBL" id="MYL82522.1"/>
    </source>
</evidence>
<keyword evidence="4 7" id="KW-0808">Transferase</keyword>
<proteinExistence type="predicted"/>
<comment type="subcellular location">
    <subcellularLocation>
        <location evidence="1">Cell membrane</location>
    </subcellularLocation>
</comment>
<comment type="caution">
    <text evidence="7">The sequence shown here is derived from an EMBL/GenBank/DDBJ whole genome shotgun (WGS) entry which is preliminary data.</text>
</comment>
<organism evidence="7 8">
    <name type="scientific">Solidesulfovibrio aerotolerans</name>
    <dbReference type="NCBI Taxonomy" id="295255"/>
    <lineage>
        <taxon>Bacteria</taxon>
        <taxon>Pseudomonadati</taxon>
        <taxon>Thermodesulfobacteriota</taxon>
        <taxon>Desulfovibrionia</taxon>
        <taxon>Desulfovibrionales</taxon>
        <taxon>Desulfovibrionaceae</taxon>
        <taxon>Solidesulfovibrio</taxon>
    </lineage>
</organism>
<dbReference type="PANTHER" id="PTHR43646">
    <property type="entry name" value="GLYCOSYLTRANSFERASE"/>
    <property type="match status" value="1"/>
</dbReference>
<reference evidence="7 8" key="1">
    <citation type="submission" date="2020-01" db="EMBL/GenBank/DDBJ databases">
        <title>Genome sequence of Desulfovibrio aerotolerans DSM 16695(T).</title>
        <authorList>
            <person name="Karnachuk O."/>
            <person name="Avakyan M."/>
            <person name="Mardanov A."/>
            <person name="Kadnikov V."/>
            <person name="Ravin N."/>
        </authorList>
    </citation>
    <scope>NUCLEOTIDE SEQUENCE [LARGE SCALE GENOMIC DNA]</scope>
    <source>
        <strain evidence="7 8">DSM 16695</strain>
    </source>
</reference>
<feature type="domain" description="Glycosyltransferase 2-like" evidence="6">
    <location>
        <begin position="12"/>
        <end position="112"/>
    </location>
</feature>
<evidence type="ECO:0000313" key="8">
    <source>
        <dbReference type="Proteomes" id="UP000482487"/>
    </source>
</evidence>
<dbReference type="RefSeq" id="WP_160959252.1">
    <property type="nucleotide sequence ID" value="NZ_WVUD01000005.1"/>
</dbReference>
<keyword evidence="8" id="KW-1185">Reference proteome</keyword>
<dbReference type="InterPro" id="IPR001173">
    <property type="entry name" value="Glyco_trans_2-like"/>
</dbReference>
<dbReference type="NCBIfam" id="TIGR04283">
    <property type="entry name" value="glyco_like_mftF"/>
    <property type="match status" value="1"/>
</dbReference>
<gene>
    <name evidence="7" type="ORF">GTA51_05140</name>
</gene>
<dbReference type="OrthoDB" id="5291101at2"/>
<dbReference type="Proteomes" id="UP000482487">
    <property type="component" value="Unassembled WGS sequence"/>
</dbReference>
<evidence type="ECO:0000256" key="2">
    <source>
        <dbReference type="ARBA" id="ARBA00022475"/>
    </source>
</evidence>
<dbReference type="AlphaFoldDB" id="A0A7C9IVD9"/>
<dbReference type="InterPro" id="IPR026461">
    <property type="entry name" value="Trfase_2_rSAM/seldom_assoc"/>
</dbReference>
<keyword evidence="3" id="KW-0328">Glycosyltransferase</keyword>
<evidence type="ECO:0000256" key="1">
    <source>
        <dbReference type="ARBA" id="ARBA00004236"/>
    </source>
</evidence>
<evidence type="ECO:0000259" key="6">
    <source>
        <dbReference type="Pfam" id="PF00535"/>
    </source>
</evidence>
<keyword evidence="2" id="KW-1003">Cell membrane</keyword>
<evidence type="ECO:0000256" key="4">
    <source>
        <dbReference type="ARBA" id="ARBA00022679"/>
    </source>
</evidence>
<dbReference type="InterPro" id="IPR029044">
    <property type="entry name" value="Nucleotide-diphossugar_trans"/>
</dbReference>
<keyword evidence="5" id="KW-0472">Membrane</keyword>
<sequence length="244" mass="25754">MSPSRSLQPFFSVVVPVLGEAGRINALVDNVRTAGYGLPLEIIVVDGDPAGTTIRAIDRPGVTGLTAPPGRGRQQNAGAAAASGEALLFLHADTRLPAGAFQAAAALLEDRAELGAFSLAIRASQPLLRLIAAGATWRSRFFSLPYGDQALFMRRDLFEALGGFADIPVMEDVELVRALRRAGGRVAILPSCVVTSARRWQAGGILRTTLRNLLLLLLFSLGVSPARLARHYPPLPGSSPGEPS</sequence>
<evidence type="ECO:0000256" key="3">
    <source>
        <dbReference type="ARBA" id="ARBA00022676"/>
    </source>
</evidence>
<dbReference type="CDD" id="cd02522">
    <property type="entry name" value="GT_2_like_a"/>
    <property type="match status" value="1"/>
</dbReference>